<feature type="transmembrane region" description="Helical" evidence="8">
    <location>
        <begin position="152"/>
        <end position="172"/>
    </location>
</feature>
<evidence type="ECO:0000256" key="1">
    <source>
        <dbReference type="ARBA" id="ARBA00004141"/>
    </source>
</evidence>
<evidence type="ECO:0000256" key="4">
    <source>
        <dbReference type="ARBA" id="ARBA00023136"/>
    </source>
</evidence>
<dbReference type="CDD" id="cd11386">
    <property type="entry name" value="MCP_signal"/>
    <property type="match status" value="1"/>
</dbReference>
<organism evidence="10 11">
    <name type="scientific">Candidatus Tenderia electrophaga</name>
    <dbReference type="NCBI Taxonomy" id="1748243"/>
    <lineage>
        <taxon>Bacteria</taxon>
        <taxon>Pseudomonadati</taxon>
        <taxon>Pseudomonadota</taxon>
        <taxon>Gammaproteobacteria</taxon>
        <taxon>Candidatus Tenderiales</taxon>
        <taxon>Candidatus Tenderiaceae</taxon>
        <taxon>Candidatus Tenderia</taxon>
    </lineage>
</organism>
<keyword evidence="2 8" id="KW-0812">Transmembrane</keyword>
<keyword evidence="3 8" id="KW-1133">Transmembrane helix</keyword>
<dbReference type="PANTHER" id="PTHR32089:SF119">
    <property type="entry name" value="METHYL-ACCEPTING CHEMOTAXIS PROTEIN CTPL"/>
    <property type="match status" value="1"/>
</dbReference>
<keyword evidence="4 8" id="KW-0472">Membrane</keyword>
<dbReference type="InterPro" id="IPR004089">
    <property type="entry name" value="MCPsignal_dom"/>
</dbReference>
<comment type="similarity">
    <text evidence="6">Belongs to the methyl-accepting chemotaxis (MCP) protein family.</text>
</comment>
<dbReference type="PROSITE" id="PS50111">
    <property type="entry name" value="CHEMOTAXIS_TRANSDUC_2"/>
    <property type="match status" value="1"/>
</dbReference>
<dbReference type="GO" id="GO:0006935">
    <property type="term" value="P:chemotaxis"/>
    <property type="evidence" value="ECO:0007669"/>
    <property type="project" value="InterPro"/>
</dbReference>
<evidence type="ECO:0000256" key="2">
    <source>
        <dbReference type="ARBA" id="ARBA00022692"/>
    </source>
</evidence>
<dbReference type="Pfam" id="PF00015">
    <property type="entry name" value="MCPsignal"/>
    <property type="match status" value="1"/>
</dbReference>
<evidence type="ECO:0000256" key="3">
    <source>
        <dbReference type="ARBA" id="ARBA00022989"/>
    </source>
</evidence>
<dbReference type="FunFam" id="1.10.287.950:FF:000001">
    <property type="entry name" value="Methyl-accepting chemotaxis sensory transducer"/>
    <property type="match status" value="1"/>
</dbReference>
<dbReference type="InterPro" id="IPR004090">
    <property type="entry name" value="Chemotax_Me-accpt_rcpt"/>
</dbReference>
<feature type="domain" description="Methyl-accepting transducer" evidence="9">
    <location>
        <begin position="231"/>
        <end position="467"/>
    </location>
</feature>
<feature type="transmembrane region" description="Helical" evidence="8">
    <location>
        <begin position="48"/>
        <end position="64"/>
    </location>
</feature>
<dbReference type="EMBL" id="CP013099">
    <property type="protein sequence ID" value="ALP51908.1"/>
    <property type="molecule type" value="Genomic_DNA"/>
</dbReference>
<dbReference type="AlphaFoldDB" id="A0A0S2T9T5"/>
<evidence type="ECO:0000256" key="7">
    <source>
        <dbReference type="PROSITE-ProRule" id="PRU00284"/>
    </source>
</evidence>
<proteinExistence type="inferred from homology"/>
<evidence type="ECO:0000256" key="8">
    <source>
        <dbReference type="SAM" id="Phobius"/>
    </source>
</evidence>
<dbReference type="GO" id="GO:0016020">
    <property type="term" value="C:membrane"/>
    <property type="evidence" value="ECO:0007669"/>
    <property type="project" value="UniProtKB-SubCell"/>
</dbReference>
<dbReference type="SUPFAM" id="SSF58104">
    <property type="entry name" value="Methyl-accepting chemotaxis protein (MCP) signaling domain"/>
    <property type="match status" value="1"/>
</dbReference>
<dbReference type="GO" id="GO:0004888">
    <property type="term" value="F:transmembrane signaling receptor activity"/>
    <property type="evidence" value="ECO:0007669"/>
    <property type="project" value="InterPro"/>
</dbReference>
<feature type="transmembrane region" description="Helical" evidence="8">
    <location>
        <begin position="118"/>
        <end position="140"/>
    </location>
</feature>
<dbReference type="Gene3D" id="1.10.287.950">
    <property type="entry name" value="Methyl-accepting chemotaxis protein"/>
    <property type="match status" value="1"/>
</dbReference>
<dbReference type="KEGG" id="tee:Tel_01460"/>
<dbReference type="PRINTS" id="PR00260">
    <property type="entry name" value="CHEMTRNSDUCR"/>
</dbReference>
<evidence type="ECO:0000256" key="5">
    <source>
        <dbReference type="ARBA" id="ARBA00023224"/>
    </source>
</evidence>
<evidence type="ECO:0000313" key="11">
    <source>
        <dbReference type="Proteomes" id="UP000055136"/>
    </source>
</evidence>
<comment type="subcellular location">
    <subcellularLocation>
        <location evidence="1">Membrane</location>
        <topology evidence="1">Multi-pass membrane protein</topology>
    </subcellularLocation>
</comment>
<dbReference type="Proteomes" id="UP000055136">
    <property type="component" value="Chromosome"/>
</dbReference>
<keyword evidence="11" id="KW-1185">Reference proteome</keyword>
<dbReference type="GO" id="GO:0007165">
    <property type="term" value="P:signal transduction"/>
    <property type="evidence" value="ECO:0007669"/>
    <property type="project" value="UniProtKB-KW"/>
</dbReference>
<name>A0A0S2T9T5_9GAMM</name>
<dbReference type="STRING" id="1748243.Tel_01460"/>
<gene>
    <name evidence="10" type="ORF">Tel_01460</name>
</gene>
<dbReference type="PANTHER" id="PTHR32089">
    <property type="entry name" value="METHYL-ACCEPTING CHEMOTAXIS PROTEIN MCPB"/>
    <property type="match status" value="1"/>
</dbReference>
<protein>
    <recommendedName>
        <fullName evidence="9">Methyl-accepting transducer domain-containing protein</fullName>
    </recommendedName>
</protein>
<evidence type="ECO:0000259" key="9">
    <source>
        <dbReference type="PROSITE" id="PS50111"/>
    </source>
</evidence>
<accession>A0A0S2T9T5</accession>
<reference evidence="10" key="1">
    <citation type="submission" date="2015-10" db="EMBL/GenBank/DDBJ databases">
        <title>Description of Candidatus Tenderia electrophaga gen. nov, sp. nov., an Uncultivated Electroautotroph from a Biocathode Enrichment.</title>
        <authorList>
            <person name="Eddie B.J."/>
            <person name="Malanoski A.P."/>
            <person name="Wang Z."/>
            <person name="Hall R.J."/>
            <person name="Oh S.D."/>
            <person name="Heiner C."/>
            <person name="Lin B."/>
            <person name="Strycharz-Glaven S.M."/>
        </authorList>
    </citation>
    <scope>NUCLEOTIDE SEQUENCE [LARGE SCALE GENOMIC DNA]</scope>
    <source>
        <strain evidence="10">NRL1</strain>
    </source>
</reference>
<feature type="transmembrane region" description="Helical" evidence="8">
    <location>
        <begin position="23"/>
        <end position="42"/>
    </location>
</feature>
<evidence type="ECO:0000256" key="6">
    <source>
        <dbReference type="ARBA" id="ARBA00029447"/>
    </source>
</evidence>
<evidence type="ECO:0000313" key="10">
    <source>
        <dbReference type="EMBL" id="ALP51908.1"/>
    </source>
</evidence>
<sequence length="503" mass="54327">MTGTTHIGGHFTLQGLYRDGDRIMVSVIWLCMLLSLALAGWYGTWQEALIIGLPAAIVPSVLVYSMPGTRLTRIVNGCAFMIFSALFIHQGHGMIELHFGIFALLAFLLYYRDWLPIVAAAGVIAVHHLSFNFFQAWGYGVYVFENRTGVDLVLIHAAYVVFEVAVLVYMALKLHKEGLQSQEVGKIAAQLAVRDGDIDLRVRSEVQTGVAAGINAFMQNVHDAIAKTRTVSEKLAEVAGSVNQVIHDSNQGAQRQRAETDQVATAMNQMTSTVQEVTRNAEEAANYAVDADDVAAEGSAVVDKTVAAINAMAERVERVSGVISRVEEDSNNIGSVLDVIKEIAEQTNLLALNAAIEAARAGEQGRGFAVVADEVRTLAGRTQQSTEEIQRMIEALQSGSKEAVTAMEEGRNQAQDGVTQASQAGEALANIVQSVSRIREMNTQIATAAEQQSSVAEEINRNIVNIHEISGATAGSMSTASSSSDELARLSRELEQLVKHFRV</sequence>
<dbReference type="SMART" id="SM00283">
    <property type="entry name" value="MA"/>
    <property type="match status" value="1"/>
</dbReference>
<keyword evidence="5 7" id="KW-0807">Transducer</keyword>